<reference evidence="2 3" key="1">
    <citation type="submission" date="2013-02" db="EMBL/GenBank/DDBJ databases">
        <title>The Genome Sequence of Acinetobacter beijerinckii CIP 110307.</title>
        <authorList>
            <consortium name="The Broad Institute Genome Sequencing Platform"/>
            <consortium name="The Broad Institute Genome Sequencing Center for Infectious Disease"/>
            <person name="Cerqueira G."/>
            <person name="Feldgarden M."/>
            <person name="Courvalin P."/>
            <person name="Perichon B."/>
            <person name="Grillot-Courvalin C."/>
            <person name="Clermont D."/>
            <person name="Rocha E."/>
            <person name="Yoon E.-J."/>
            <person name="Nemec A."/>
            <person name="Walker B."/>
            <person name="Young S.K."/>
            <person name="Zeng Q."/>
            <person name="Gargeya S."/>
            <person name="Fitzgerald M."/>
            <person name="Haas B."/>
            <person name="Abouelleil A."/>
            <person name="Alvarado L."/>
            <person name="Arachchi H.M."/>
            <person name="Berlin A.M."/>
            <person name="Chapman S.B."/>
            <person name="Dewar J."/>
            <person name="Goldberg J."/>
            <person name="Griggs A."/>
            <person name="Gujja S."/>
            <person name="Hansen M."/>
            <person name="Howarth C."/>
            <person name="Imamovic A."/>
            <person name="Larimer J."/>
            <person name="McCowan C."/>
            <person name="Murphy C."/>
            <person name="Neiman D."/>
            <person name="Pearson M."/>
            <person name="Priest M."/>
            <person name="Roberts A."/>
            <person name="Saif S."/>
            <person name="Shea T."/>
            <person name="Sisk P."/>
            <person name="Sykes S."/>
            <person name="Wortman J."/>
            <person name="Nusbaum C."/>
            <person name="Birren B."/>
        </authorList>
    </citation>
    <scope>NUCLEOTIDE SEQUENCE [LARGE SCALE GENOMIC DNA]</scope>
    <source>
        <strain evidence="2 3">CIP 110307</strain>
    </source>
</reference>
<keyword evidence="1" id="KW-0732">Signal</keyword>
<name>N9FB56_9GAMM</name>
<dbReference type="EMBL" id="APQL01000008">
    <property type="protein sequence ID" value="ENW04525.1"/>
    <property type="molecule type" value="Genomic_DNA"/>
</dbReference>
<proteinExistence type="predicted"/>
<evidence type="ECO:0000313" key="2">
    <source>
        <dbReference type="EMBL" id="ENW04525.1"/>
    </source>
</evidence>
<accession>N9FB56</accession>
<dbReference type="HOGENOM" id="CLU_115193_0_0_6"/>
<keyword evidence="3" id="KW-1185">Reference proteome</keyword>
<feature type="signal peptide" evidence="1">
    <location>
        <begin position="1"/>
        <end position="21"/>
    </location>
</feature>
<dbReference type="Proteomes" id="UP000017670">
    <property type="component" value="Unassembled WGS sequence"/>
</dbReference>
<feature type="chain" id="PRO_5004142118" evidence="1">
    <location>
        <begin position="22"/>
        <end position="171"/>
    </location>
</feature>
<comment type="caution">
    <text evidence="2">The sequence shown here is derived from an EMBL/GenBank/DDBJ whole genome shotgun (WGS) entry which is preliminary data.</text>
</comment>
<dbReference type="AlphaFoldDB" id="N9FB56"/>
<organism evidence="2 3">
    <name type="scientific">Acinetobacter beijerinckii CIP 110307</name>
    <dbReference type="NCBI Taxonomy" id="1217648"/>
    <lineage>
        <taxon>Bacteria</taxon>
        <taxon>Pseudomonadati</taxon>
        <taxon>Pseudomonadota</taxon>
        <taxon>Gammaproteobacteria</taxon>
        <taxon>Moraxellales</taxon>
        <taxon>Moraxellaceae</taxon>
        <taxon>Acinetobacter</taxon>
    </lineage>
</organism>
<feature type="non-terminal residue" evidence="2">
    <location>
        <position position="171"/>
    </location>
</feature>
<dbReference type="eggNOG" id="ENOG5033CM7">
    <property type="taxonomic scope" value="Bacteria"/>
</dbReference>
<protein>
    <submittedName>
        <fullName evidence="2">Uncharacterized protein</fullName>
    </submittedName>
</protein>
<evidence type="ECO:0000256" key="1">
    <source>
        <dbReference type="SAM" id="SignalP"/>
    </source>
</evidence>
<sequence length="171" mass="19376">MLFKKSIFILLFLMASSHIYADVRISGYYRKNGTYVQPHYRSNPDGNFYNNWSTAGNVNPHTGEYGTKTTNSNQGITYIPSPPKDLNTLYTTSYSSNKKLTNQQYSFTDSTSSRNIEPAPTILTSQQPRKLNYTSHTSNLSQMDMLDLESRIRASQRLKNLGYTGDTSNLS</sequence>
<evidence type="ECO:0000313" key="3">
    <source>
        <dbReference type="Proteomes" id="UP000017670"/>
    </source>
</evidence>
<gene>
    <name evidence="2" type="ORF">F933_02551</name>
</gene>